<reference evidence="1 2" key="1">
    <citation type="submission" date="2021-03" db="EMBL/GenBank/DDBJ databases">
        <title>Genome sequencing of Bifidobacterium imperatoris JCM 32708.</title>
        <authorList>
            <person name="Kim J."/>
        </authorList>
    </citation>
    <scope>NUCLEOTIDE SEQUENCE [LARGE SCALE GENOMIC DNA]</scope>
    <source>
        <strain evidence="1 2">JCM 32708</strain>
    </source>
</reference>
<accession>A0ABX7RZF7</accession>
<organism evidence="1 2">
    <name type="scientific">Bifidobacterium imperatoris</name>
    <dbReference type="NCBI Taxonomy" id="2020965"/>
    <lineage>
        <taxon>Bacteria</taxon>
        <taxon>Bacillati</taxon>
        <taxon>Actinomycetota</taxon>
        <taxon>Actinomycetes</taxon>
        <taxon>Bifidobacteriales</taxon>
        <taxon>Bifidobacteriaceae</taxon>
        <taxon>Bifidobacterium</taxon>
    </lineage>
</organism>
<evidence type="ECO:0000313" key="1">
    <source>
        <dbReference type="EMBL" id="QSY56787.1"/>
    </source>
</evidence>
<dbReference type="EMBL" id="CP071591">
    <property type="protein sequence ID" value="QSY56787.1"/>
    <property type="molecule type" value="Genomic_DNA"/>
</dbReference>
<dbReference type="RefSeq" id="WP_101625682.1">
    <property type="nucleotide sequence ID" value="NZ_CP071591.1"/>
</dbReference>
<evidence type="ECO:0008006" key="3">
    <source>
        <dbReference type="Google" id="ProtNLM"/>
    </source>
</evidence>
<sequence length="159" mass="17980">MLCKRLIKKKELLDYCAQRQGRGKANALRALNYATGRTENGGEAYALGVMLDGGLAQPSLQEEITYPFDLGHRDRVDFAWHTREGHLIVAELDGRVKYRDPSMFRGGDLSATIIAEKEREERIRLVADEVVRFSFREAMERQPLIRKLIHAGVPVNGAL</sequence>
<proteinExistence type="predicted"/>
<name>A0ABX7RZF7_9BIFI</name>
<keyword evidence="2" id="KW-1185">Reference proteome</keyword>
<evidence type="ECO:0000313" key="2">
    <source>
        <dbReference type="Proteomes" id="UP000663067"/>
    </source>
</evidence>
<protein>
    <recommendedName>
        <fullName evidence="3">CTP synthase</fullName>
    </recommendedName>
</protein>
<gene>
    <name evidence="1" type="ORF">BLI708_05735</name>
</gene>
<dbReference type="Proteomes" id="UP000663067">
    <property type="component" value="Chromosome"/>
</dbReference>